<reference evidence="2" key="1">
    <citation type="submission" date="2022-06" db="EMBL/GenBank/DDBJ databases">
        <title>Genome public.</title>
        <authorList>
            <person name="Sun Q."/>
        </authorList>
    </citation>
    <scope>NUCLEOTIDE SEQUENCE</scope>
    <source>
        <strain evidence="2">CWNU-1</strain>
    </source>
</reference>
<dbReference type="EMBL" id="JAMQAW010000128">
    <property type="protein sequence ID" value="MCM2394419.1"/>
    <property type="molecule type" value="Genomic_DNA"/>
</dbReference>
<proteinExistence type="predicted"/>
<evidence type="ECO:0000313" key="3">
    <source>
        <dbReference type="Proteomes" id="UP001431429"/>
    </source>
</evidence>
<name>A0ABT0V2I5_9ACTN</name>
<gene>
    <name evidence="2" type="ORF">NBG84_40175</name>
</gene>
<organism evidence="2 3">
    <name type="scientific">Streptomyces albipurpureus</name>
    <dbReference type="NCBI Taxonomy" id="2897419"/>
    <lineage>
        <taxon>Bacteria</taxon>
        <taxon>Bacillati</taxon>
        <taxon>Actinomycetota</taxon>
        <taxon>Actinomycetes</taxon>
        <taxon>Kitasatosporales</taxon>
        <taxon>Streptomycetaceae</taxon>
        <taxon>Streptomyces</taxon>
    </lineage>
</organism>
<feature type="region of interest" description="Disordered" evidence="1">
    <location>
        <begin position="1"/>
        <end position="31"/>
    </location>
</feature>
<keyword evidence="3" id="KW-1185">Reference proteome</keyword>
<dbReference type="Proteomes" id="UP001431429">
    <property type="component" value="Unassembled WGS sequence"/>
</dbReference>
<sequence>MTASTAIRRAYGEVTTRREDTMSAQPDHAPPQANIAAYAHPDLAGVLLCREHGEGWSGLIPLASHDLPYAGFCSWGTDDDVTVCGRFIGRKRRNRK</sequence>
<comment type="caution">
    <text evidence="2">The sequence shown here is derived from an EMBL/GenBank/DDBJ whole genome shotgun (WGS) entry which is preliminary data.</text>
</comment>
<evidence type="ECO:0000256" key="1">
    <source>
        <dbReference type="SAM" id="MobiDB-lite"/>
    </source>
</evidence>
<accession>A0ABT0V2I5</accession>
<evidence type="ECO:0000313" key="2">
    <source>
        <dbReference type="EMBL" id="MCM2394419.1"/>
    </source>
</evidence>
<protein>
    <submittedName>
        <fullName evidence="2">Uncharacterized protein</fullName>
    </submittedName>
</protein>
<dbReference type="RefSeq" id="WP_250924693.1">
    <property type="nucleotide sequence ID" value="NZ_JAMQAW010000128.1"/>
</dbReference>